<gene>
    <name evidence="1" type="ORF">I7I52_05835</name>
</gene>
<sequence>MLHRTRKNPSSAHVLAPHFHFSSFPCPFPTSHLACSPSRHSVSMEPTPPGARIPSASMFDGLTALK</sequence>
<dbReference type="AlphaFoldDB" id="A0A8H7YSU7"/>
<comment type="caution">
    <text evidence="1">The sequence shown here is derived from an EMBL/GenBank/DDBJ whole genome shotgun (WGS) entry which is preliminary data.</text>
</comment>
<dbReference type="Proteomes" id="UP000670092">
    <property type="component" value="Unassembled WGS sequence"/>
</dbReference>
<accession>A0A8H7YSU7</accession>
<evidence type="ECO:0000313" key="2">
    <source>
        <dbReference type="Proteomes" id="UP000670092"/>
    </source>
</evidence>
<organism evidence="1 2">
    <name type="scientific">Ajellomyces capsulatus</name>
    <name type="common">Darling's disease fungus</name>
    <name type="synonym">Histoplasma capsulatum</name>
    <dbReference type="NCBI Taxonomy" id="5037"/>
    <lineage>
        <taxon>Eukaryota</taxon>
        <taxon>Fungi</taxon>
        <taxon>Dikarya</taxon>
        <taxon>Ascomycota</taxon>
        <taxon>Pezizomycotina</taxon>
        <taxon>Eurotiomycetes</taxon>
        <taxon>Eurotiomycetidae</taxon>
        <taxon>Onygenales</taxon>
        <taxon>Ajellomycetaceae</taxon>
        <taxon>Histoplasma</taxon>
    </lineage>
</organism>
<proteinExistence type="predicted"/>
<dbReference type="VEuPathDB" id="FungiDB:I7I52_05835"/>
<protein>
    <submittedName>
        <fullName evidence="1">Uncharacterized protein</fullName>
    </submittedName>
</protein>
<dbReference type="EMBL" id="JAEVHI010000003">
    <property type="protein sequence ID" value="KAG5295542.1"/>
    <property type="molecule type" value="Genomic_DNA"/>
</dbReference>
<evidence type="ECO:0000313" key="1">
    <source>
        <dbReference type="EMBL" id="KAG5295542.1"/>
    </source>
</evidence>
<name>A0A8H7YSU7_AJECA</name>
<reference evidence="1 2" key="1">
    <citation type="submission" date="2021-01" db="EMBL/GenBank/DDBJ databases">
        <title>Chromosome-level genome assembly of a human fungal pathogen reveals clustering of transcriptionally co-regulated genes.</title>
        <authorList>
            <person name="Voorhies M."/>
            <person name="Cohen S."/>
            <person name="Shea T.P."/>
            <person name="Petrus S."/>
            <person name="Munoz J.F."/>
            <person name="Poplawski S."/>
            <person name="Goldman W.E."/>
            <person name="Michael T."/>
            <person name="Cuomo C.A."/>
            <person name="Sil A."/>
            <person name="Beyhan S."/>
        </authorList>
    </citation>
    <scope>NUCLEOTIDE SEQUENCE [LARGE SCALE GENOMIC DNA]</scope>
    <source>
        <strain evidence="1 2">G184AR</strain>
    </source>
</reference>